<organism evidence="2 3">
    <name type="scientific">Ramalina farinacea</name>
    <dbReference type="NCBI Taxonomy" id="258253"/>
    <lineage>
        <taxon>Eukaryota</taxon>
        <taxon>Fungi</taxon>
        <taxon>Dikarya</taxon>
        <taxon>Ascomycota</taxon>
        <taxon>Pezizomycotina</taxon>
        <taxon>Lecanoromycetes</taxon>
        <taxon>OSLEUM clade</taxon>
        <taxon>Lecanoromycetidae</taxon>
        <taxon>Lecanorales</taxon>
        <taxon>Lecanorineae</taxon>
        <taxon>Ramalinaceae</taxon>
        <taxon>Ramalina</taxon>
    </lineage>
</organism>
<protein>
    <submittedName>
        <fullName evidence="2">Uncharacterized protein</fullName>
    </submittedName>
</protein>
<reference evidence="2" key="1">
    <citation type="journal article" date="2023" name="Genome Biol. Evol.">
        <title>First Whole Genome Sequence and Flow Cytometry Genome Size Data for the Lichen-Forming Fungus Ramalina farinacea (Ascomycota).</title>
        <authorList>
            <person name="Llewellyn T."/>
            <person name="Mian S."/>
            <person name="Hill R."/>
            <person name="Leitch I.J."/>
            <person name="Gaya E."/>
        </authorList>
    </citation>
    <scope>NUCLEOTIDE SEQUENCE</scope>
    <source>
        <strain evidence="2">LIQ254RAFAR</strain>
    </source>
</reference>
<evidence type="ECO:0000313" key="3">
    <source>
        <dbReference type="Proteomes" id="UP001161017"/>
    </source>
</evidence>
<proteinExistence type="predicted"/>
<dbReference type="AlphaFoldDB" id="A0AA43QKD3"/>
<dbReference type="Proteomes" id="UP001161017">
    <property type="component" value="Unassembled WGS sequence"/>
</dbReference>
<keyword evidence="3" id="KW-1185">Reference proteome</keyword>
<comment type="caution">
    <text evidence="2">The sequence shown here is derived from an EMBL/GenBank/DDBJ whole genome shotgun (WGS) entry which is preliminary data.</text>
</comment>
<evidence type="ECO:0000256" key="1">
    <source>
        <dbReference type="SAM" id="MobiDB-lite"/>
    </source>
</evidence>
<name>A0AA43QKD3_9LECA</name>
<dbReference type="EMBL" id="JAPUFD010000007">
    <property type="protein sequence ID" value="MDI1488112.1"/>
    <property type="molecule type" value="Genomic_DNA"/>
</dbReference>
<evidence type="ECO:0000313" key="2">
    <source>
        <dbReference type="EMBL" id="MDI1488112.1"/>
    </source>
</evidence>
<feature type="compositionally biased region" description="Basic and acidic residues" evidence="1">
    <location>
        <begin position="302"/>
        <end position="311"/>
    </location>
</feature>
<accession>A0AA43QKD3</accession>
<gene>
    <name evidence="2" type="ORF">OHK93_007386</name>
</gene>
<sequence>MAKTINLVWALPVDTATLAARLEAFLETRAVPSTLRICAKKKGSSIPAHLPLKNIDKIANIVTDSCYESKIRGWLTAVDCITGNCWNIRRGWSAGSHGSDSDDFDGEILPDDSRFTDQDVHWENVNSYLKKIARFEERKEACAKSPPLPTALGSKSSGSHTDKFFSQMLISIFGISPDFRLLRASRECNTISDGDEYARQKISCGDFKRPIPTAFSSYLTLPTGENDILLQPEKGPNAVSYAVKQEISPSSLQHLEDDKIALFASAIETLKLDNAHTYIMVDDKVEHEWPWPGSESDAEPPSGHDSEDTLRSAKPVKKQHVECLECGTAVCKRQKALPRKKPELMLLGWGKLEAYDAEELGSGYFTALP</sequence>
<feature type="region of interest" description="Disordered" evidence="1">
    <location>
        <begin position="289"/>
        <end position="314"/>
    </location>
</feature>